<feature type="compositionally biased region" description="Low complexity" evidence="1">
    <location>
        <begin position="1"/>
        <end position="21"/>
    </location>
</feature>
<dbReference type="OrthoDB" id="4439444at2759"/>
<dbReference type="EMBL" id="PVWQ01000008">
    <property type="protein sequence ID" value="RDW74697.1"/>
    <property type="molecule type" value="Genomic_DNA"/>
</dbReference>
<evidence type="ECO:0000313" key="3">
    <source>
        <dbReference type="Proteomes" id="UP000256690"/>
    </source>
</evidence>
<name>A0A3D8RKX2_9EURO</name>
<dbReference type="GeneID" id="38117729"/>
<evidence type="ECO:0000313" key="2">
    <source>
        <dbReference type="EMBL" id="RDW74697.1"/>
    </source>
</evidence>
<dbReference type="RefSeq" id="XP_026602465.1">
    <property type="nucleotide sequence ID" value="XM_026749375.1"/>
</dbReference>
<keyword evidence="3" id="KW-1185">Reference proteome</keyword>
<proteinExistence type="predicted"/>
<evidence type="ECO:0000256" key="1">
    <source>
        <dbReference type="SAM" id="MobiDB-lite"/>
    </source>
</evidence>
<comment type="caution">
    <text evidence="2">The sequence shown here is derived from an EMBL/GenBank/DDBJ whole genome shotgun (WGS) entry which is preliminary data.</text>
</comment>
<gene>
    <name evidence="2" type="ORF">DSM5745_07359</name>
</gene>
<sequence length="91" mass="10150">MDQRDSNSQNSGQSSQTNGAGRNDEQAGERRAADADIETLEYYKTFLARLLTVVSHGQPETVERLFQTIRSGATQEQIFEMLAELRATEAL</sequence>
<feature type="compositionally biased region" description="Basic and acidic residues" evidence="1">
    <location>
        <begin position="22"/>
        <end position="33"/>
    </location>
</feature>
<feature type="region of interest" description="Disordered" evidence="1">
    <location>
        <begin position="1"/>
        <end position="33"/>
    </location>
</feature>
<protein>
    <submittedName>
        <fullName evidence="2">Uncharacterized protein</fullName>
    </submittedName>
</protein>
<dbReference type="Proteomes" id="UP000256690">
    <property type="component" value="Unassembled WGS sequence"/>
</dbReference>
<reference evidence="2 3" key="1">
    <citation type="journal article" date="2018" name="IMA Fungus">
        <title>IMA Genome-F 9: Draft genome sequence of Annulohypoxylon stygium, Aspergillus mulundensis, Berkeleyomyces basicola (syn. Thielaviopsis basicola), Ceratocystis smalleyi, two Cercospora beticola strains, Coleophoma cylindrospora, Fusarium fracticaudum, Phialophora cf. hyalina, and Morchella septimelata.</title>
        <authorList>
            <person name="Wingfield B.D."/>
            <person name="Bills G.F."/>
            <person name="Dong Y."/>
            <person name="Huang W."/>
            <person name="Nel W.J."/>
            <person name="Swalarsk-Parry B.S."/>
            <person name="Vaghefi N."/>
            <person name="Wilken P.M."/>
            <person name="An Z."/>
            <person name="de Beer Z.W."/>
            <person name="De Vos L."/>
            <person name="Chen L."/>
            <person name="Duong T.A."/>
            <person name="Gao Y."/>
            <person name="Hammerbacher A."/>
            <person name="Kikkert J.R."/>
            <person name="Li Y."/>
            <person name="Li H."/>
            <person name="Li K."/>
            <person name="Li Q."/>
            <person name="Liu X."/>
            <person name="Ma X."/>
            <person name="Naidoo K."/>
            <person name="Pethybridge S.J."/>
            <person name="Sun J."/>
            <person name="Steenkamp E.T."/>
            <person name="van der Nest M.A."/>
            <person name="van Wyk S."/>
            <person name="Wingfield M.J."/>
            <person name="Xiong C."/>
            <person name="Yue Q."/>
            <person name="Zhang X."/>
        </authorList>
    </citation>
    <scope>NUCLEOTIDE SEQUENCE [LARGE SCALE GENOMIC DNA]</scope>
    <source>
        <strain evidence="2 3">DSM 5745</strain>
    </source>
</reference>
<organism evidence="2 3">
    <name type="scientific">Aspergillus mulundensis</name>
    <dbReference type="NCBI Taxonomy" id="1810919"/>
    <lineage>
        <taxon>Eukaryota</taxon>
        <taxon>Fungi</taxon>
        <taxon>Dikarya</taxon>
        <taxon>Ascomycota</taxon>
        <taxon>Pezizomycotina</taxon>
        <taxon>Eurotiomycetes</taxon>
        <taxon>Eurotiomycetidae</taxon>
        <taxon>Eurotiales</taxon>
        <taxon>Aspergillaceae</taxon>
        <taxon>Aspergillus</taxon>
        <taxon>Aspergillus subgen. Nidulantes</taxon>
    </lineage>
</organism>
<dbReference type="AlphaFoldDB" id="A0A3D8RKX2"/>
<accession>A0A3D8RKX2</accession>